<accession>A0A4R6WPQ9</accession>
<gene>
    <name evidence="1" type="ORF">A8950_2537</name>
</gene>
<dbReference type="Proteomes" id="UP000295783">
    <property type="component" value="Unassembled WGS sequence"/>
</dbReference>
<dbReference type="EMBL" id="SNYW01000009">
    <property type="protein sequence ID" value="TDQ81469.1"/>
    <property type="molecule type" value="Genomic_DNA"/>
</dbReference>
<name>A0A4R6WPQ9_9PROT</name>
<keyword evidence="2" id="KW-1185">Reference proteome</keyword>
<organism evidence="1 2">
    <name type="scientific">Dongia mobilis</name>
    <dbReference type="NCBI Taxonomy" id="578943"/>
    <lineage>
        <taxon>Bacteria</taxon>
        <taxon>Pseudomonadati</taxon>
        <taxon>Pseudomonadota</taxon>
        <taxon>Alphaproteobacteria</taxon>
        <taxon>Rhodospirillales</taxon>
        <taxon>Dongiaceae</taxon>
        <taxon>Dongia</taxon>
    </lineage>
</organism>
<sequence length="220" mass="23549">MVLASFLKIWPSPANPAWGSAAAAAAVLGPALAVAVAPRAVLRKLNAAAMAPLKNRFLVDGLGDLPSKAICEHYTYLDMTDVARHGDDVAATRLHRWLVASCEAGRPVTARGQVIDSVELATAYCQRNLALFRSLQQNGYSYTGRDEICLGITADGALLHMRRGTHRMAAAHMLAMPRITARITHVDRRFAADALRAGERGGAIASLAKAIQEVTRQTLA</sequence>
<comment type="caution">
    <text evidence="1">The sequence shown here is derived from an EMBL/GenBank/DDBJ whole genome shotgun (WGS) entry which is preliminary data.</text>
</comment>
<dbReference type="AlphaFoldDB" id="A0A4R6WPQ9"/>
<protein>
    <submittedName>
        <fullName evidence="1">Uncharacterized protein</fullName>
    </submittedName>
</protein>
<proteinExistence type="predicted"/>
<reference evidence="1 2" key="1">
    <citation type="submission" date="2019-03" db="EMBL/GenBank/DDBJ databases">
        <title>Genomic Encyclopedia of Type Strains, Phase III (KMG-III): the genomes of soil and plant-associated and newly described type strains.</title>
        <authorList>
            <person name="Whitman W."/>
        </authorList>
    </citation>
    <scope>NUCLEOTIDE SEQUENCE [LARGE SCALE GENOMIC DNA]</scope>
    <source>
        <strain evidence="1 2">CGMCC 1.7660</strain>
    </source>
</reference>
<evidence type="ECO:0000313" key="1">
    <source>
        <dbReference type="EMBL" id="TDQ81469.1"/>
    </source>
</evidence>
<evidence type="ECO:0000313" key="2">
    <source>
        <dbReference type="Proteomes" id="UP000295783"/>
    </source>
</evidence>
<dbReference type="RefSeq" id="WP_133614022.1">
    <property type="nucleotide sequence ID" value="NZ_SNYW01000009.1"/>
</dbReference>
<dbReference type="OrthoDB" id="7348468at2"/>